<gene>
    <name evidence="1" type="ORF">K444DRAFT_663351</name>
</gene>
<evidence type="ECO:0000313" key="2">
    <source>
        <dbReference type="Proteomes" id="UP000235371"/>
    </source>
</evidence>
<accession>A0A2J6TAW9</accession>
<dbReference type="AlphaFoldDB" id="A0A2J6TAW9"/>
<name>A0A2J6TAW9_9HELO</name>
<reference evidence="1 2" key="1">
    <citation type="submission" date="2016-04" db="EMBL/GenBank/DDBJ databases">
        <title>A degradative enzymes factory behind the ericoid mycorrhizal symbiosis.</title>
        <authorList>
            <consortium name="DOE Joint Genome Institute"/>
            <person name="Martino E."/>
            <person name="Morin E."/>
            <person name="Grelet G."/>
            <person name="Kuo A."/>
            <person name="Kohler A."/>
            <person name="Daghino S."/>
            <person name="Barry K."/>
            <person name="Choi C."/>
            <person name="Cichocki N."/>
            <person name="Clum A."/>
            <person name="Copeland A."/>
            <person name="Hainaut M."/>
            <person name="Haridas S."/>
            <person name="Labutti K."/>
            <person name="Lindquist E."/>
            <person name="Lipzen A."/>
            <person name="Khouja H.-R."/>
            <person name="Murat C."/>
            <person name="Ohm R."/>
            <person name="Olson A."/>
            <person name="Spatafora J."/>
            <person name="Veneault-Fourrey C."/>
            <person name="Henrissat B."/>
            <person name="Grigoriev I."/>
            <person name="Martin F."/>
            <person name="Perotto S."/>
        </authorList>
    </citation>
    <scope>NUCLEOTIDE SEQUENCE [LARGE SCALE GENOMIC DNA]</scope>
    <source>
        <strain evidence="1 2">E</strain>
    </source>
</reference>
<proteinExistence type="predicted"/>
<dbReference type="InParanoid" id="A0A2J6TAW9"/>
<evidence type="ECO:0000313" key="1">
    <source>
        <dbReference type="EMBL" id="PMD60122.1"/>
    </source>
</evidence>
<sequence>MTAARFMPVGVGFGFDVLDVCVGMNVVLAVPGLGVGVLDCEAGAITGVVFEVVAGVEIEIEVEGDVVETLTILTLRSGIAAHWNCTSTVEQSEKQQMTKGKNTTREIRCWPSNTARDTAGTNHGSITLSSNICNLLGQNWRRSDLTFGRSCAVFILRVYRCDISKGQLVWLGDSNHKTGIHS</sequence>
<dbReference type="GeneID" id="36594896"/>
<dbReference type="RefSeq" id="XP_024737026.1">
    <property type="nucleotide sequence ID" value="XM_024886819.1"/>
</dbReference>
<protein>
    <submittedName>
        <fullName evidence="1">Uncharacterized protein</fullName>
    </submittedName>
</protein>
<keyword evidence="2" id="KW-1185">Reference proteome</keyword>
<organism evidence="1 2">
    <name type="scientific">Hyaloscypha bicolor E</name>
    <dbReference type="NCBI Taxonomy" id="1095630"/>
    <lineage>
        <taxon>Eukaryota</taxon>
        <taxon>Fungi</taxon>
        <taxon>Dikarya</taxon>
        <taxon>Ascomycota</taxon>
        <taxon>Pezizomycotina</taxon>
        <taxon>Leotiomycetes</taxon>
        <taxon>Helotiales</taxon>
        <taxon>Hyaloscyphaceae</taxon>
        <taxon>Hyaloscypha</taxon>
        <taxon>Hyaloscypha bicolor</taxon>
    </lineage>
</organism>
<dbReference type="EMBL" id="KZ613791">
    <property type="protein sequence ID" value="PMD60122.1"/>
    <property type="molecule type" value="Genomic_DNA"/>
</dbReference>
<dbReference type="Proteomes" id="UP000235371">
    <property type="component" value="Unassembled WGS sequence"/>
</dbReference>